<sequence length="488" mass="51339">MMNGPGVAQGAGGAASAASASRRSEAGTREAVEGGRPLSRFVALSVMRALPRGLSEGAARYGMVLGQAKLGAGDGRVVFQAVLPGMLPGMGGGRGGASPRPLDWMVELKPSMRARLRVCQRAFETQRWRAELRLWDRVDRPLSVARHMAIQAVDPSKFGTEGLIAHLGWVRVHVEDMVAMHHRYDFAAGIPVGDYLAHACAWTGASTGEALALVEPASTGAVGVTGEEVLRLAGVLRGSAAGVAALEKAGSAREVLTGLAGLPEAAGEAARGHLEAVRFRCAGHDVSEPMGEEMPEMHVEALRRALEKALGAAAEKERAERERALRQRVPEAHRAGFDGLLQEARAMSRLREERAVFSVGWGMGLARRAVLEAGARLVRAGALEAAEHAVEMTLEEMAGRLRGGVGPDAAEVKRRVEARAARVRAEAARVPAGGWSAWGPAWMHVPLAPPPSAEALPACVQRLARATQALALATGVVGRGDGNRMVGK</sequence>
<keyword evidence="2" id="KW-0670">Pyruvate</keyword>
<feature type="region of interest" description="Disordered" evidence="1">
    <location>
        <begin position="1"/>
        <end position="32"/>
    </location>
</feature>
<keyword evidence="3" id="KW-1185">Reference proteome</keyword>
<dbReference type="AlphaFoldDB" id="A0A017T1I6"/>
<comment type="caution">
    <text evidence="2">The sequence shown here is derived from an EMBL/GenBank/DDBJ whole genome shotgun (WGS) entry which is preliminary data.</text>
</comment>
<dbReference type="OrthoDB" id="9765468at2"/>
<dbReference type="EMBL" id="ASRX01000051">
    <property type="protein sequence ID" value="EYF03109.1"/>
    <property type="molecule type" value="Genomic_DNA"/>
</dbReference>
<evidence type="ECO:0000256" key="1">
    <source>
        <dbReference type="SAM" id="MobiDB-lite"/>
    </source>
</evidence>
<dbReference type="STRING" id="1192034.CAP_6223"/>
<proteinExistence type="predicted"/>
<dbReference type="eggNOG" id="COG3848">
    <property type="taxonomic scope" value="Bacteria"/>
</dbReference>
<protein>
    <submittedName>
        <fullName evidence="2">Phosphoenolpyruvate synthase</fullName>
    </submittedName>
</protein>
<evidence type="ECO:0000313" key="3">
    <source>
        <dbReference type="Proteomes" id="UP000019678"/>
    </source>
</evidence>
<gene>
    <name evidence="2" type="ORF">CAP_6223</name>
</gene>
<organism evidence="2 3">
    <name type="scientific">Chondromyces apiculatus DSM 436</name>
    <dbReference type="NCBI Taxonomy" id="1192034"/>
    <lineage>
        <taxon>Bacteria</taxon>
        <taxon>Pseudomonadati</taxon>
        <taxon>Myxococcota</taxon>
        <taxon>Polyangia</taxon>
        <taxon>Polyangiales</taxon>
        <taxon>Polyangiaceae</taxon>
        <taxon>Chondromyces</taxon>
    </lineage>
</organism>
<accession>A0A017T1I6</accession>
<evidence type="ECO:0000313" key="2">
    <source>
        <dbReference type="EMBL" id="EYF03109.1"/>
    </source>
</evidence>
<feature type="compositionally biased region" description="Basic and acidic residues" evidence="1">
    <location>
        <begin position="22"/>
        <end position="32"/>
    </location>
</feature>
<dbReference type="RefSeq" id="WP_052376170.1">
    <property type="nucleotide sequence ID" value="NZ_ASRX01000051.1"/>
</dbReference>
<name>A0A017T1I6_9BACT</name>
<dbReference type="Proteomes" id="UP000019678">
    <property type="component" value="Unassembled WGS sequence"/>
</dbReference>
<reference evidence="2 3" key="1">
    <citation type="submission" date="2013-05" db="EMBL/GenBank/DDBJ databases">
        <title>Genome assembly of Chondromyces apiculatus DSM 436.</title>
        <authorList>
            <person name="Sharma G."/>
            <person name="Khatri I."/>
            <person name="Kaur C."/>
            <person name="Mayilraj S."/>
            <person name="Subramanian S."/>
        </authorList>
    </citation>
    <scope>NUCLEOTIDE SEQUENCE [LARGE SCALE GENOMIC DNA]</scope>
    <source>
        <strain evidence="2 3">DSM 436</strain>
    </source>
</reference>